<dbReference type="AlphaFoldDB" id="A0AAN8DEB8"/>
<name>A0AAN8DEB8_CHAGU</name>
<dbReference type="Proteomes" id="UP001331515">
    <property type="component" value="Unassembled WGS sequence"/>
</dbReference>
<protein>
    <submittedName>
        <fullName evidence="1">Uncharacterized protein</fullName>
    </submittedName>
</protein>
<gene>
    <name evidence="1" type="ORF">CgunFtcFv8_003403</name>
</gene>
<proteinExistence type="predicted"/>
<evidence type="ECO:0000313" key="2">
    <source>
        <dbReference type="Proteomes" id="UP001331515"/>
    </source>
</evidence>
<sequence>MPQKPRRQTKTSIHDELWPMISDTQLWEQTGPSEWLPSRALCRGPEGRLLLTLPHHLLPVFHGCLFASAYTIPAVSGDIPAPTAALLRNRARQIHADIFSERHVRSAAAVC</sequence>
<accession>A0AAN8DEB8</accession>
<organism evidence="1 2">
    <name type="scientific">Champsocephalus gunnari</name>
    <name type="common">Mackerel icefish</name>
    <dbReference type="NCBI Taxonomy" id="52237"/>
    <lineage>
        <taxon>Eukaryota</taxon>
        <taxon>Metazoa</taxon>
        <taxon>Chordata</taxon>
        <taxon>Craniata</taxon>
        <taxon>Vertebrata</taxon>
        <taxon>Euteleostomi</taxon>
        <taxon>Actinopterygii</taxon>
        <taxon>Neopterygii</taxon>
        <taxon>Teleostei</taxon>
        <taxon>Neoteleostei</taxon>
        <taxon>Acanthomorphata</taxon>
        <taxon>Eupercaria</taxon>
        <taxon>Perciformes</taxon>
        <taxon>Notothenioidei</taxon>
        <taxon>Channichthyidae</taxon>
        <taxon>Champsocephalus</taxon>
    </lineage>
</organism>
<comment type="caution">
    <text evidence="1">The sequence shown here is derived from an EMBL/GenBank/DDBJ whole genome shotgun (WGS) entry which is preliminary data.</text>
</comment>
<evidence type="ECO:0000313" key="1">
    <source>
        <dbReference type="EMBL" id="KAK5918660.1"/>
    </source>
</evidence>
<reference evidence="1 2" key="1">
    <citation type="journal article" date="2023" name="Mol. Biol. Evol.">
        <title>Genomics of Secondarily Temperate Adaptation in the Only Non-Antarctic Icefish.</title>
        <authorList>
            <person name="Rivera-Colon A.G."/>
            <person name="Rayamajhi N."/>
            <person name="Minhas B.F."/>
            <person name="Madrigal G."/>
            <person name="Bilyk K.T."/>
            <person name="Yoon V."/>
            <person name="Hune M."/>
            <person name="Gregory S."/>
            <person name="Cheng C.H.C."/>
            <person name="Catchen J.M."/>
        </authorList>
    </citation>
    <scope>NUCLEOTIDE SEQUENCE [LARGE SCALE GENOMIC DNA]</scope>
    <source>
        <tissue evidence="1">White muscle</tissue>
    </source>
</reference>
<keyword evidence="2" id="KW-1185">Reference proteome</keyword>
<dbReference type="EMBL" id="JAURVH010001525">
    <property type="protein sequence ID" value="KAK5918660.1"/>
    <property type="molecule type" value="Genomic_DNA"/>
</dbReference>